<keyword evidence="2" id="KW-1185">Reference proteome</keyword>
<dbReference type="Proteomes" id="UP000053593">
    <property type="component" value="Unassembled WGS sequence"/>
</dbReference>
<protein>
    <submittedName>
        <fullName evidence="1">Uncharacterized protein</fullName>
    </submittedName>
</protein>
<organism evidence="1 2">
    <name type="scientific">Collybiopsis luxurians FD-317 M1</name>
    <dbReference type="NCBI Taxonomy" id="944289"/>
    <lineage>
        <taxon>Eukaryota</taxon>
        <taxon>Fungi</taxon>
        <taxon>Dikarya</taxon>
        <taxon>Basidiomycota</taxon>
        <taxon>Agaricomycotina</taxon>
        <taxon>Agaricomycetes</taxon>
        <taxon>Agaricomycetidae</taxon>
        <taxon>Agaricales</taxon>
        <taxon>Marasmiineae</taxon>
        <taxon>Omphalotaceae</taxon>
        <taxon>Collybiopsis</taxon>
        <taxon>Collybiopsis luxurians</taxon>
    </lineage>
</organism>
<sequence>MSTNLNTLPNLIIFPDDQQFAGLSNWAVFCDHTLSVAYSTRLGGYLSGTITNPPQPVAPAAGGPIAVPTATPINSHNPSPEKWELQDSWLAGIVYQNIKDSQSISITQDMTLNTMWLILTGQYETTSAAAQTLTKE</sequence>
<accession>A0A0D0CT99</accession>
<evidence type="ECO:0000313" key="2">
    <source>
        <dbReference type="Proteomes" id="UP000053593"/>
    </source>
</evidence>
<evidence type="ECO:0000313" key="1">
    <source>
        <dbReference type="EMBL" id="KIK62627.1"/>
    </source>
</evidence>
<reference evidence="1 2" key="1">
    <citation type="submission" date="2014-04" db="EMBL/GenBank/DDBJ databases">
        <title>Evolutionary Origins and Diversification of the Mycorrhizal Mutualists.</title>
        <authorList>
            <consortium name="DOE Joint Genome Institute"/>
            <consortium name="Mycorrhizal Genomics Consortium"/>
            <person name="Kohler A."/>
            <person name="Kuo A."/>
            <person name="Nagy L.G."/>
            <person name="Floudas D."/>
            <person name="Copeland A."/>
            <person name="Barry K.W."/>
            <person name="Cichocki N."/>
            <person name="Veneault-Fourrey C."/>
            <person name="LaButti K."/>
            <person name="Lindquist E.A."/>
            <person name="Lipzen A."/>
            <person name="Lundell T."/>
            <person name="Morin E."/>
            <person name="Murat C."/>
            <person name="Riley R."/>
            <person name="Ohm R."/>
            <person name="Sun H."/>
            <person name="Tunlid A."/>
            <person name="Henrissat B."/>
            <person name="Grigoriev I.V."/>
            <person name="Hibbett D.S."/>
            <person name="Martin F."/>
        </authorList>
    </citation>
    <scope>NUCLEOTIDE SEQUENCE [LARGE SCALE GENOMIC DNA]</scope>
    <source>
        <strain evidence="1 2">FD-317 M1</strain>
    </source>
</reference>
<dbReference type="EMBL" id="KN834767">
    <property type="protein sequence ID" value="KIK62627.1"/>
    <property type="molecule type" value="Genomic_DNA"/>
</dbReference>
<proteinExistence type="predicted"/>
<dbReference type="HOGENOM" id="CLU_078015_2_0_1"/>
<gene>
    <name evidence="1" type="ORF">GYMLUDRAFT_242773</name>
</gene>
<dbReference type="OrthoDB" id="3054003at2759"/>
<dbReference type="AlphaFoldDB" id="A0A0D0CT99"/>
<name>A0A0D0CT99_9AGAR</name>